<dbReference type="OrthoDB" id="10340254at2759"/>
<name>T1L587_TETUR</name>
<dbReference type="AlphaFoldDB" id="T1L587"/>
<protein>
    <submittedName>
        <fullName evidence="5">Uncharacterized protein</fullName>
    </submittedName>
</protein>
<keyword evidence="3" id="KW-0472">Membrane</keyword>
<keyword evidence="6" id="KW-1185">Reference proteome</keyword>
<feature type="signal peptide" evidence="4">
    <location>
        <begin position="1"/>
        <end position="18"/>
    </location>
</feature>
<dbReference type="EMBL" id="CAEY01001223">
    <property type="status" value="NOT_ANNOTATED_CDS"/>
    <property type="molecule type" value="Genomic_DNA"/>
</dbReference>
<dbReference type="HOGENOM" id="CLU_931666_0_0_1"/>
<dbReference type="SUPFAM" id="SSF50923">
    <property type="entry name" value="Hemopexin-like domain"/>
    <property type="match status" value="1"/>
</dbReference>
<reference evidence="5" key="2">
    <citation type="submission" date="2015-06" db="UniProtKB">
        <authorList>
            <consortium name="EnsemblMetazoa"/>
        </authorList>
    </citation>
    <scope>IDENTIFICATION</scope>
</reference>
<feature type="chain" id="PRO_5004582233" evidence="4">
    <location>
        <begin position="19"/>
        <end position="299"/>
    </location>
</feature>
<accession>T1L587</accession>
<feature type="region of interest" description="Disordered" evidence="2">
    <location>
        <begin position="280"/>
        <end position="299"/>
    </location>
</feature>
<evidence type="ECO:0000256" key="3">
    <source>
        <dbReference type="SAM" id="Phobius"/>
    </source>
</evidence>
<evidence type="ECO:0000256" key="2">
    <source>
        <dbReference type="SAM" id="MobiDB-lite"/>
    </source>
</evidence>
<feature type="repeat" description="Hemopexin" evidence="1">
    <location>
        <begin position="27"/>
        <end position="75"/>
    </location>
</feature>
<dbReference type="Gene3D" id="2.110.10.10">
    <property type="entry name" value="Hemopexin-like domain"/>
    <property type="match status" value="1"/>
</dbReference>
<keyword evidence="3" id="KW-0812">Transmembrane</keyword>
<dbReference type="KEGG" id="tut:107370375"/>
<dbReference type="PROSITE" id="PS51642">
    <property type="entry name" value="HEMOPEXIN_2"/>
    <property type="match status" value="1"/>
</dbReference>
<reference evidence="6" key="1">
    <citation type="submission" date="2011-08" db="EMBL/GenBank/DDBJ databases">
        <authorList>
            <person name="Rombauts S."/>
        </authorList>
    </citation>
    <scope>NUCLEOTIDE SEQUENCE</scope>
    <source>
        <strain evidence="6">London</strain>
    </source>
</reference>
<proteinExistence type="predicted"/>
<evidence type="ECO:0000256" key="4">
    <source>
        <dbReference type="SAM" id="SignalP"/>
    </source>
</evidence>
<keyword evidence="4" id="KW-0732">Signal</keyword>
<dbReference type="Proteomes" id="UP000015104">
    <property type="component" value="Unassembled WGS sequence"/>
</dbReference>
<feature type="transmembrane region" description="Helical" evidence="3">
    <location>
        <begin position="243"/>
        <end position="266"/>
    </location>
</feature>
<sequence>MFHLIILLLAFPLWATSTETSIKIECGNSIDAAFWAHDFKPSHVYVFSGSKYYIWNTLNNTIITEHLTNQTWTNLPASVDAACSFYHNRNLIHIFLKDDHYWLYRDYVLKATDLLTKLFSEAVPRDPDCFTCDPLQENLIGFTTIGRNSFGSRACTASFDGVKFQERECSFKTEGTDDNFKVAYKKAGYCRALATNFTPEGRDYIYFGSEKIAIGKKTDVRIDSLEALVDCKNILSAISDPTVMVAIALFTLCLILICIVCIACICKHCGKKYEEDSEGDFTEKPAAAPSITAADVNET</sequence>
<organism evidence="5 6">
    <name type="scientific">Tetranychus urticae</name>
    <name type="common">Two-spotted spider mite</name>
    <dbReference type="NCBI Taxonomy" id="32264"/>
    <lineage>
        <taxon>Eukaryota</taxon>
        <taxon>Metazoa</taxon>
        <taxon>Ecdysozoa</taxon>
        <taxon>Arthropoda</taxon>
        <taxon>Chelicerata</taxon>
        <taxon>Arachnida</taxon>
        <taxon>Acari</taxon>
        <taxon>Acariformes</taxon>
        <taxon>Trombidiformes</taxon>
        <taxon>Prostigmata</taxon>
        <taxon>Eleutherengona</taxon>
        <taxon>Raphignathae</taxon>
        <taxon>Tetranychoidea</taxon>
        <taxon>Tetranychidae</taxon>
        <taxon>Tetranychus</taxon>
    </lineage>
</organism>
<evidence type="ECO:0000256" key="1">
    <source>
        <dbReference type="PROSITE-ProRule" id="PRU01011"/>
    </source>
</evidence>
<dbReference type="InterPro" id="IPR036375">
    <property type="entry name" value="Hemopexin-like_dom_sf"/>
</dbReference>
<dbReference type="InterPro" id="IPR018487">
    <property type="entry name" value="Hemopexin-like_repeat"/>
</dbReference>
<dbReference type="EnsemblMetazoa" id="tetur43g00540.1">
    <property type="protein sequence ID" value="tetur43g00540.1"/>
    <property type="gene ID" value="tetur43g00540"/>
</dbReference>
<gene>
    <name evidence="5" type="primary">107370375</name>
</gene>
<dbReference type="OMA" id="KIECGNS"/>
<keyword evidence="3" id="KW-1133">Transmembrane helix</keyword>
<evidence type="ECO:0000313" key="5">
    <source>
        <dbReference type="EnsemblMetazoa" id="tetur43g00540.1"/>
    </source>
</evidence>
<evidence type="ECO:0000313" key="6">
    <source>
        <dbReference type="Proteomes" id="UP000015104"/>
    </source>
</evidence>